<evidence type="ECO:0008006" key="5">
    <source>
        <dbReference type="Google" id="ProtNLM"/>
    </source>
</evidence>
<evidence type="ECO:0000256" key="2">
    <source>
        <dbReference type="ARBA" id="ARBA00022679"/>
    </source>
</evidence>
<dbReference type="CDD" id="cd06533">
    <property type="entry name" value="Glyco_transf_WecG_TagA"/>
    <property type="match status" value="1"/>
</dbReference>
<dbReference type="Proteomes" id="UP000229056">
    <property type="component" value="Unassembled WGS sequence"/>
</dbReference>
<dbReference type="EMBL" id="PEZY01000012">
    <property type="protein sequence ID" value="PIS05962.1"/>
    <property type="molecule type" value="Genomic_DNA"/>
</dbReference>
<dbReference type="AlphaFoldDB" id="A0A2H0W3L5"/>
<evidence type="ECO:0000256" key="1">
    <source>
        <dbReference type="ARBA" id="ARBA00022676"/>
    </source>
</evidence>
<keyword evidence="1" id="KW-0328">Glycosyltransferase</keyword>
<dbReference type="InterPro" id="IPR004629">
    <property type="entry name" value="WecG_TagA_CpsF"/>
</dbReference>
<comment type="caution">
    <text evidence="3">The sequence shown here is derived from an EMBL/GenBank/DDBJ whole genome shotgun (WGS) entry which is preliminary data.</text>
</comment>
<proteinExistence type="predicted"/>
<name>A0A2H0W3L5_9BACT</name>
<dbReference type="GO" id="GO:0016758">
    <property type="term" value="F:hexosyltransferase activity"/>
    <property type="evidence" value="ECO:0007669"/>
    <property type="project" value="TreeGrafter"/>
</dbReference>
<sequence length="248" mass="27797">MKKEILGVGLDIIDADQTISKITEYLQSNKQYHLVTVNPEFIVESRDNKKFKNVLNKASLAVCDGFGLVLVTLGKLKRVTGVDLSERLLGGEIKNSKVFLLGGTKDNAKILMTKYPGTIVGAEQGGNINIKTYQLDNNDIIINKIIKSKANILLVGFGQVKQEMWISQNLSKVPNVKVAIGVGGTFDYLSGDIKRAPKFFRSLGLEWLYRLTAQPQRLRRIFNATIKFLWLVALNKLLKLKHPKLTKR</sequence>
<evidence type="ECO:0000313" key="4">
    <source>
        <dbReference type="Proteomes" id="UP000229056"/>
    </source>
</evidence>
<organism evidence="3 4">
    <name type="scientific">Candidatus Buchananbacteria bacterium CG10_big_fil_rev_8_21_14_0_10_33_19</name>
    <dbReference type="NCBI Taxonomy" id="1974525"/>
    <lineage>
        <taxon>Bacteria</taxon>
        <taxon>Candidatus Buchananiibacteriota</taxon>
    </lineage>
</organism>
<gene>
    <name evidence="3" type="ORF">COT80_04310</name>
</gene>
<dbReference type="PANTHER" id="PTHR34136">
    <property type="match status" value="1"/>
</dbReference>
<dbReference type="NCBIfam" id="TIGR00696">
    <property type="entry name" value="wecG_tagA_cpsF"/>
    <property type="match status" value="1"/>
</dbReference>
<dbReference type="PANTHER" id="PTHR34136:SF1">
    <property type="entry name" value="UDP-N-ACETYL-D-MANNOSAMINURONIC ACID TRANSFERASE"/>
    <property type="match status" value="1"/>
</dbReference>
<keyword evidence="2" id="KW-0808">Transferase</keyword>
<dbReference type="Pfam" id="PF03808">
    <property type="entry name" value="Glyco_tran_WecG"/>
    <property type="match status" value="1"/>
</dbReference>
<protein>
    <recommendedName>
        <fullName evidence="5">Glycosyltransferase</fullName>
    </recommendedName>
</protein>
<evidence type="ECO:0000313" key="3">
    <source>
        <dbReference type="EMBL" id="PIS05962.1"/>
    </source>
</evidence>
<accession>A0A2H0W3L5</accession>
<reference evidence="4" key="1">
    <citation type="submission" date="2017-09" db="EMBL/GenBank/DDBJ databases">
        <title>Depth-based differentiation of microbial function through sediment-hosted aquifers and enrichment of novel symbionts in the deep terrestrial subsurface.</title>
        <authorList>
            <person name="Probst A.J."/>
            <person name="Ladd B."/>
            <person name="Jarett J.K."/>
            <person name="Geller-Mcgrath D.E."/>
            <person name="Sieber C.M.K."/>
            <person name="Emerson J.B."/>
            <person name="Anantharaman K."/>
            <person name="Thomas B.C."/>
            <person name="Malmstrom R."/>
            <person name="Stieglmeier M."/>
            <person name="Klingl A."/>
            <person name="Woyke T."/>
            <person name="Ryan C.M."/>
            <person name="Banfield J.F."/>
        </authorList>
    </citation>
    <scope>NUCLEOTIDE SEQUENCE [LARGE SCALE GENOMIC DNA]</scope>
</reference>